<dbReference type="EMBL" id="JABFTP020000124">
    <property type="protein sequence ID" value="KAL3279865.1"/>
    <property type="molecule type" value="Genomic_DNA"/>
</dbReference>
<feature type="non-terminal residue" evidence="1">
    <location>
        <position position="61"/>
    </location>
</feature>
<name>A0ABD2NMN2_9CUCU</name>
<dbReference type="AlphaFoldDB" id="A0ABD2NMN2"/>
<reference evidence="1 2" key="1">
    <citation type="journal article" date="2021" name="BMC Biol.">
        <title>Horizontally acquired antibacterial genes associated with adaptive radiation of ladybird beetles.</title>
        <authorList>
            <person name="Li H.S."/>
            <person name="Tang X.F."/>
            <person name="Huang Y.H."/>
            <person name="Xu Z.Y."/>
            <person name="Chen M.L."/>
            <person name="Du X.Y."/>
            <person name="Qiu B.Y."/>
            <person name="Chen P.T."/>
            <person name="Zhang W."/>
            <person name="Slipinski A."/>
            <person name="Escalona H.E."/>
            <person name="Waterhouse R.M."/>
            <person name="Zwick A."/>
            <person name="Pang H."/>
        </authorList>
    </citation>
    <scope>NUCLEOTIDE SEQUENCE [LARGE SCALE GENOMIC DNA]</scope>
    <source>
        <strain evidence="1">SYSU2018</strain>
    </source>
</reference>
<evidence type="ECO:0000313" key="1">
    <source>
        <dbReference type="EMBL" id="KAL3279865.1"/>
    </source>
</evidence>
<accession>A0ABD2NMN2</accession>
<keyword evidence="2" id="KW-1185">Reference proteome</keyword>
<evidence type="ECO:0000313" key="2">
    <source>
        <dbReference type="Proteomes" id="UP001516400"/>
    </source>
</evidence>
<protein>
    <submittedName>
        <fullName evidence="1">Uncharacterized protein</fullName>
    </submittedName>
</protein>
<proteinExistence type="predicted"/>
<comment type="caution">
    <text evidence="1">The sequence shown here is derived from an EMBL/GenBank/DDBJ whole genome shotgun (WGS) entry which is preliminary data.</text>
</comment>
<dbReference type="Proteomes" id="UP001516400">
    <property type="component" value="Unassembled WGS sequence"/>
</dbReference>
<sequence>MFHVGAEVVLGKTPHSLLKQPVENNLYNPEELLYNSRFKLYWDSTVVTDRPVAHNRPDMVS</sequence>
<organism evidence="1 2">
    <name type="scientific">Cryptolaemus montrouzieri</name>
    <dbReference type="NCBI Taxonomy" id="559131"/>
    <lineage>
        <taxon>Eukaryota</taxon>
        <taxon>Metazoa</taxon>
        <taxon>Ecdysozoa</taxon>
        <taxon>Arthropoda</taxon>
        <taxon>Hexapoda</taxon>
        <taxon>Insecta</taxon>
        <taxon>Pterygota</taxon>
        <taxon>Neoptera</taxon>
        <taxon>Endopterygota</taxon>
        <taxon>Coleoptera</taxon>
        <taxon>Polyphaga</taxon>
        <taxon>Cucujiformia</taxon>
        <taxon>Coccinelloidea</taxon>
        <taxon>Coccinellidae</taxon>
        <taxon>Scymninae</taxon>
        <taxon>Scymnini</taxon>
        <taxon>Cryptolaemus</taxon>
    </lineage>
</organism>
<gene>
    <name evidence="1" type="ORF">HHI36_017371</name>
</gene>